<evidence type="ECO:0000256" key="2">
    <source>
        <dbReference type="ARBA" id="ARBA00023315"/>
    </source>
</evidence>
<accession>A0A8H7J9Y8</accession>
<keyword evidence="6" id="KW-1185">Reference proteome</keyword>
<dbReference type="OrthoDB" id="10264728at2759"/>
<proteinExistence type="predicted"/>
<dbReference type="GO" id="GO:0031416">
    <property type="term" value="C:NatB complex"/>
    <property type="evidence" value="ECO:0007669"/>
    <property type="project" value="TreeGrafter"/>
</dbReference>
<comment type="caution">
    <text evidence="5">The sequence shown here is derived from an EMBL/GenBank/DDBJ whole genome shotgun (WGS) entry which is preliminary data.</text>
</comment>
<sequence length="215" mass="24467">MATIRPMRPDDLLKFSSTNLDHLTETYNIGFYLEYLTKWPELCQVIEGIDGEIEGYKRKKEKKASKKKKTPANPPPRAVLGKLESSPYLSPIDPYEPTEAARLQPNYLPWHGHITALTVAPSARRLGHATALSTALERSSDAANAWFVDLFVRASNEIAKELYRKMGYSVFRRVVDYYNDGEDAFDMRKPLGRDKGRETVREGGEEVRVSAEDVW</sequence>
<dbReference type="PROSITE" id="PS51186">
    <property type="entry name" value="GNAT"/>
    <property type="match status" value="1"/>
</dbReference>
<dbReference type="GO" id="GO:0004596">
    <property type="term" value="F:protein-N-terminal amino-acid acetyltransferase activity"/>
    <property type="evidence" value="ECO:0007669"/>
    <property type="project" value="TreeGrafter"/>
</dbReference>
<evidence type="ECO:0000256" key="3">
    <source>
        <dbReference type="SAM" id="MobiDB-lite"/>
    </source>
</evidence>
<reference evidence="5" key="1">
    <citation type="submission" date="2018-12" db="EMBL/GenBank/DDBJ databases">
        <authorList>
            <person name="Syme R.A."/>
            <person name="Farfan-Caceres L."/>
            <person name="Lichtenzveig J."/>
        </authorList>
    </citation>
    <scope>NUCLEOTIDE SEQUENCE</scope>
    <source>
        <strain evidence="5">Al4</strain>
    </source>
</reference>
<evidence type="ECO:0000256" key="1">
    <source>
        <dbReference type="ARBA" id="ARBA00022679"/>
    </source>
</evidence>
<name>A0A8H7J9Y8_9PLEO</name>
<dbReference type="Proteomes" id="UP000651452">
    <property type="component" value="Unassembled WGS sequence"/>
</dbReference>
<reference evidence="5" key="2">
    <citation type="submission" date="2020-09" db="EMBL/GenBank/DDBJ databases">
        <title>Reference genome assembly for Australian Ascochyta lentis isolate Al4.</title>
        <authorList>
            <person name="Lee R.C."/>
            <person name="Farfan-Caceres L.M."/>
            <person name="Debler J.W."/>
            <person name="Williams A.H."/>
            <person name="Henares B.M."/>
        </authorList>
    </citation>
    <scope>NUCLEOTIDE SEQUENCE</scope>
    <source>
        <strain evidence="5">Al4</strain>
    </source>
</reference>
<protein>
    <recommendedName>
        <fullName evidence="4">N-acetyltransferase domain-containing protein</fullName>
    </recommendedName>
</protein>
<keyword evidence="1" id="KW-0808">Transferase</keyword>
<dbReference type="InterPro" id="IPR016181">
    <property type="entry name" value="Acyl_CoA_acyltransferase"/>
</dbReference>
<organism evidence="5 6">
    <name type="scientific">Ascochyta lentis</name>
    <dbReference type="NCBI Taxonomy" id="205686"/>
    <lineage>
        <taxon>Eukaryota</taxon>
        <taxon>Fungi</taxon>
        <taxon>Dikarya</taxon>
        <taxon>Ascomycota</taxon>
        <taxon>Pezizomycotina</taxon>
        <taxon>Dothideomycetes</taxon>
        <taxon>Pleosporomycetidae</taxon>
        <taxon>Pleosporales</taxon>
        <taxon>Pleosporineae</taxon>
        <taxon>Didymellaceae</taxon>
        <taxon>Ascochyta</taxon>
    </lineage>
</organism>
<feature type="region of interest" description="Disordered" evidence="3">
    <location>
        <begin position="58"/>
        <end position="80"/>
    </location>
</feature>
<dbReference type="PANTHER" id="PTHR45910:SF1">
    <property type="entry name" value="N-ALPHA-ACETYLTRANSFERASE 20"/>
    <property type="match status" value="1"/>
</dbReference>
<evidence type="ECO:0000259" key="4">
    <source>
        <dbReference type="PROSITE" id="PS51186"/>
    </source>
</evidence>
<evidence type="ECO:0000313" key="6">
    <source>
        <dbReference type="Proteomes" id="UP000651452"/>
    </source>
</evidence>
<gene>
    <name evidence="5" type="ORF">EKO04_003117</name>
</gene>
<feature type="compositionally biased region" description="Basic residues" evidence="3">
    <location>
        <begin position="58"/>
        <end position="70"/>
    </location>
</feature>
<keyword evidence="2" id="KW-0012">Acyltransferase</keyword>
<feature type="domain" description="N-acetyltransferase" evidence="4">
    <location>
        <begin position="2"/>
        <end position="192"/>
    </location>
</feature>
<dbReference type="Gene3D" id="3.40.630.30">
    <property type="match status" value="1"/>
</dbReference>
<dbReference type="AlphaFoldDB" id="A0A8H7J9Y8"/>
<dbReference type="InterPro" id="IPR000182">
    <property type="entry name" value="GNAT_dom"/>
</dbReference>
<dbReference type="EMBL" id="RZGK01000005">
    <property type="protein sequence ID" value="KAF9699137.1"/>
    <property type="molecule type" value="Genomic_DNA"/>
</dbReference>
<dbReference type="PANTHER" id="PTHR45910">
    <property type="entry name" value="N-ALPHA-ACETYLTRANSFERASE 20"/>
    <property type="match status" value="1"/>
</dbReference>
<dbReference type="Pfam" id="PF00583">
    <property type="entry name" value="Acetyltransf_1"/>
    <property type="match status" value="1"/>
</dbReference>
<dbReference type="InterPro" id="IPR051646">
    <property type="entry name" value="NatB_acetyltransferase_subunit"/>
</dbReference>
<dbReference type="SUPFAM" id="SSF55729">
    <property type="entry name" value="Acyl-CoA N-acyltransferases (Nat)"/>
    <property type="match status" value="1"/>
</dbReference>
<evidence type="ECO:0000313" key="5">
    <source>
        <dbReference type="EMBL" id="KAF9699137.1"/>
    </source>
</evidence>
<feature type="region of interest" description="Disordered" evidence="3">
    <location>
        <begin position="194"/>
        <end position="215"/>
    </location>
</feature>